<protein>
    <submittedName>
        <fullName evidence="1">Uncharacterized protein</fullName>
    </submittedName>
</protein>
<dbReference type="RefSeq" id="WP_339383102.1">
    <property type="nucleotide sequence ID" value="NZ_CAWPQU010000025.1"/>
</dbReference>
<dbReference type="Proteomes" id="UP000618445">
    <property type="component" value="Unassembled WGS sequence"/>
</dbReference>
<evidence type="ECO:0000313" key="2">
    <source>
        <dbReference type="Proteomes" id="UP000618445"/>
    </source>
</evidence>
<proteinExistence type="predicted"/>
<name>A0ABR8CFT3_9CYAN</name>
<comment type="caution">
    <text evidence="1">The sequence shown here is derived from an EMBL/GenBank/DDBJ whole genome shotgun (WGS) entry which is preliminary data.</text>
</comment>
<reference evidence="1 2" key="1">
    <citation type="journal article" date="2020" name="ISME J.">
        <title>Comparative genomics reveals insights into cyanobacterial evolution and habitat adaptation.</title>
        <authorList>
            <person name="Chen M.Y."/>
            <person name="Teng W.K."/>
            <person name="Zhao L."/>
            <person name="Hu C.X."/>
            <person name="Zhou Y.K."/>
            <person name="Han B.P."/>
            <person name="Song L.R."/>
            <person name="Shu W.S."/>
        </authorList>
    </citation>
    <scope>NUCLEOTIDE SEQUENCE [LARGE SCALE GENOMIC DNA]</scope>
    <source>
        <strain evidence="1 2">FACHB-1050</strain>
    </source>
</reference>
<organism evidence="1 2">
    <name type="scientific">Phormidium tenue FACHB-1050</name>
    <dbReference type="NCBI Taxonomy" id="2692857"/>
    <lineage>
        <taxon>Bacteria</taxon>
        <taxon>Bacillati</taxon>
        <taxon>Cyanobacteriota</taxon>
        <taxon>Cyanophyceae</taxon>
        <taxon>Oscillatoriophycideae</taxon>
        <taxon>Oscillatoriales</taxon>
        <taxon>Oscillatoriaceae</taxon>
        <taxon>Phormidium</taxon>
    </lineage>
</organism>
<sequence>MTGFQKNDFGISSTFGIGNTKIGFLMRIASFTNQINLVTAITANRRHFPWFAISAKELLCFAR</sequence>
<dbReference type="EMBL" id="JACJQY010000031">
    <property type="protein sequence ID" value="MBD2318557.1"/>
    <property type="molecule type" value="Genomic_DNA"/>
</dbReference>
<gene>
    <name evidence="1" type="ORF">H6G05_17090</name>
</gene>
<accession>A0ABR8CFT3</accession>
<evidence type="ECO:0000313" key="1">
    <source>
        <dbReference type="EMBL" id="MBD2318557.1"/>
    </source>
</evidence>
<keyword evidence="2" id="KW-1185">Reference proteome</keyword>